<dbReference type="Proteomes" id="UP001204144">
    <property type="component" value="Unassembled WGS sequence"/>
</dbReference>
<evidence type="ECO:0000313" key="1">
    <source>
        <dbReference type="EMBL" id="MCP9763411.1"/>
    </source>
</evidence>
<comment type="caution">
    <text evidence="1">The sequence shown here is derived from an EMBL/GenBank/DDBJ whole genome shotgun (WGS) entry which is preliminary data.</text>
</comment>
<protein>
    <recommendedName>
        <fullName evidence="3">DUF922 domain-containing protein</fullName>
    </recommendedName>
</protein>
<dbReference type="EMBL" id="RJUF01000028">
    <property type="protein sequence ID" value="MCP9763411.1"/>
    <property type="molecule type" value="Genomic_DNA"/>
</dbReference>
<evidence type="ECO:0008006" key="3">
    <source>
        <dbReference type="Google" id="ProtNLM"/>
    </source>
</evidence>
<accession>A0AAE3H3T5</accession>
<reference evidence="1 2" key="1">
    <citation type="submission" date="2018-11" db="EMBL/GenBank/DDBJ databases">
        <title>Novel bacteria species description.</title>
        <authorList>
            <person name="Han J.-H."/>
        </authorList>
    </citation>
    <scope>NUCLEOTIDE SEQUENCE [LARGE SCALE GENOMIC DNA]</scope>
    <source>
        <strain evidence="1 2">KCTC23259</strain>
    </source>
</reference>
<sequence length="335" mass="38950">MSTPKKDPSIKNVDFDVVSVEFDTKSNFIGQIYTSEKQKQNIGFQKSIAGSVENYYKLYNTGKNVKVKVVIKNLSLNETLSNANNVSGNINYEIEAYFENEDKSTKLCNSRNSAKYSRTLQASMLPNVEKQIIETLDNGLKYIIGYIKNSKPNLEAFATDSKVIIRSFHVKPAIDTVYYQQRKVTWADFNGPVRNNHQYGAAIFTSFGFDSKLTVENNVIIAEITPKVYTDKNMSWAKPEIKTSYALSHEQLHFDICYLNTLRFLQKIKTFKEPTRDDLISRIQYEYLEFYRTTHNMQTKYDEETNHSLVKAKQKEWEDKIRMEIKQIDTQEIFN</sequence>
<dbReference type="InterPro" id="IPR019825">
    <property type="entry name" value="Lectin_legB_Mn/Ca_BS"/>
</dbReference>
<evidence type="ECO:0000313" key="2">
    <source>
        <dbReference type="Proteomes" id="UP001204144"/>
    </source>
</evidence>
<gene>
    <name evidence="1" type="ORF">EGI31_10615</name>
</gene>
<name>A0AAE3H3T5_9BACT</name>
<dbReference type="PROSITE" id="PS00307">
    <property type="entry name" value="LECTIN_LEGUME_BETA"/>
    <property type="match status" value="1"/>
</dbReference>
<dbReference type="RefSeq" id="WP_255037194.1">
    <property type="nucleotide sequence ID" value="NZ_RJUF01000028.1"/>
</dbReference>
<keyword evidence="2" id="KW-1185">Reference proteome</keyword>
<organism evidence="1 2">
    <name type="scientific">Lacihabitans soyangensis</name>
    <dbReference type="NCBI Taxonomy" id="869394"/>
    <lineage>
        <taxon>Bacteria</taxon>
        <taxon>Pseudomonadati</taxon>
        <taxon>Bacteroidota</taxon>
        <taxon>Cytophagia</taxon>
        <taxon>Cytophagales</taxon>
        <taxon>Leadbetterellaceae</taxon>
        <taxon>Lacihabitans</taxon>
    </lineage>
</organism>
<proteinExistence type="predicted"/>
<dbReference type="AlphaFoldDB" id="A0AAE3H3T5"/>